<feature type="region of interest" description="Disordered" evidence="2">
    <location>
        <begin position="9"/>
        <end position="29"/>
    </location>
</feature>
<protein>
    <submittedName>
        <fullName evidence="3">Uncharacterized protein</fullName>
    </submittedName>
</protein>
<keyword evidence="1" id="KW-0175">Coiled coil</keyword>
<reference evidence="3" key="1">
    <citation type="journal article" date="2021" name="Genome Biol. Evol.">
        <title>A High-Quality Reference Genome for a Parasitic Bivalve with Doubly Uniparental Inheritance (Bivalvia: Unionida).</title>
        <authorList>
            <person name="Smith C.H."/>
        </authorList>
    </citation>
    <scope>NUCLEOTIDE SEQUENCE</scope>
    <source>
        <strain evidence="3">CHS0354</strain>
    </source>
</reference>
<evidence type="ECO:0000313" key="3">
    <source>
        <dbReference type="EMBL" id="KAK3592333.1"/>
    </source>
</evidence>
<reference evidence="3" key="3">
    <citation type="submission" date="2023-05" db="EMBL/GenBank/DDBJ databases">
        <authorList>
            <person name="Smith C.H."/>
        </authorList>
    </citation>
    <scope>NUCLEOTIDE SEQUENCE</scope>
    <source>
        <strain evidence="3">CHS0354</strain>
        <tissue evidence="3">Mantle</tissue>
    </source>
</reference>
<name>A0AAE0VVM4_9BIVA</name>
<sequence length="108" mass="12513">MLVVTFTFQEEEDDDTDENFPSTPDSRAKSQEHVLRQARMNKELLELNKLLEKKEQLANQMSQTDRMMYMKTQYEVISFPTCGHTGLWEPKFVVLTAVVAHIICADSD</sequence>
<comment type="caution">
    <text evidence="3">The sequence shown here is derived from an EMBL/GenBank/DDBJ whole genome shotgun (WGS) entry which is preliminary data.</text>
</comment>
<reference evidence="3" key="2">
    <citation type="journal article" date="2021" name="Genome Biol. Evol.">
        <title>Developing a high-quality reference genome for a parasitic bivalve with doubly uniparental inheritance (Bivalvia: Unionida).</title>
        <authorList>
            <person name="Smith C.H."/>
        </authorList>
    </citation>
    <scope>NUCLEOTIDE SEQUENCE</scope>
    <source>
        <strain evidence="3">CHS0354</strain>
        <tissue evidence="3">Mantle</tissue>
    </source>
</reference>
<evidence type="ECO:0000313" key="4">
    <source>
        <dbReference type="Proteomes" id="UP001195483"/>
    </source>
</evidence>
<dbReference type="Proteomes" id="UP001195483">
    <property type="component" value="Unassembled WGS sequence"/>
</dbReference>
<organism evidence="3 4">
    <name type="scientific">Potamilus streckersoni</name>
    <dbReference type="NCBI Taxonomy" id="2493646"/>
    <lineage>
        <taxon>Eukaryota</taxon>
        <taxon>Metazoa</taxon>
        <taxon>Spiralia</taxon>
        <taxon>Lophotrochozoa</taxon>
        <taxon>Mollusca</taxon>
        <taxon>Bivalvia</taxon>
        <taxon>Autobranchia</taxon>
        <taxon>Heteroconchia</taxon>
        <taxon>Palaeoheterodonta</taxon>
        <taxon>Unionida</taxon>
        <taxon>Unionoidea</taxon>
        <taxon>Unionidae</taxon>
        <taxon>Ambleminae</taxon>
        <taxon>Lampsilini</taxon>
        <taxon>Potamilus</taxon>
    </lineage>
</organism>
<dbReference type="Pfam" id="PF25764">
    <property type="entry name" value="KIF21A_4th"/>
    <property type="match status" value="1"/>
</dbReference>
<keyword evidence="4" id="KW-1185">Reference proteome</keyword>
<feature type="coiled-coil region" evidence="1">
    <location>
        <begin position="37"/>
        <end position="67"/>
    </location>
</feature>
<proteinExistence type="predicted"/>
<dbReference type="EMBL" id="JAEAOA010001368">
    <property type="protein sequence ID" value="KAK3592333.1"/>
    <property type="molecule type" value="Genomic_DNA"/>
</dbReference>
<gene>
    <name evidence="3" type="ORF">CHS0354_022578</name>
</gene>
<evidence type="ECO:0000256" key="1">
    <source>
        <dbReference type="SAM" id="Coils"/>
    </source>
</evidence>
<feature type="compositionally biased region" description="Acidic residues" evidence="2">
    <location>
        <begin position="9"/>
        <end position="18"/>
    </location>
</feature>
<accession>A0AAE0VVM4</accession>
<evidence type="ECO:0000256" key="2">
    <source>
        <dbReference type="SAM" id="MobiDB-lite"/>
    </source>
</evidence>
<dbReference type="AlphaFoldDB" id="A0AAE0VVM4"/>